<feature type="region of interest" description="Disordered" evidence="1">
    <location>
        <begin position="513"/>
        <end position="545"/>
    </location>
</feature>
<dbReference type="EMBL" id="ALBS01000258">
    <property type="protein sequence ID" value="EJT47277.1"/>
    <property type="molecule type" value="Genomic_DNA"/>
</dbReference>
<feature type="region of interest" description="Disordered" evidence="1">
    <location>
        <begin position="78"/>
        <end position="282"/>
    </location>
</feature>
<proteinExistence type="predicted"/>
<gene>
    <name evidence="2" type="ORF">A1Q1_03906</name>
</gene>
<feature type="compositionally biased region" description="Polar residues" evidence="1">
    <location>
        <begin position="186"/>
        <end position="201"/>
    </location>
</feature>
<reference evidence="2 3" key="1">
    <citation type="journal article" date="2012" name="Eukaryot. Cell">
        <title>Draft genome sequence of CBS 2479, the standard type strain of Trichosporon asahii.</title>
        <authorList>
            <person name="Yang R.Y."/>
            <person name="Li H.T."/>
            <person name="Zhu H."/>
            <person name="Zhou G.P."/>
            <person name="Wang M."/>
            <person name="Wang L."/>
        </authorList>
    </citation>
    <scope>NUCLEOTIDE SEQUENCE [LARGE SCALE GENOMIC DNA]</scope>
    <source>
        <strain evidence="3">ATCC 90039 / CBS 2479 / JCM 2466 / KCTC 7840 / NCYC 2677 / UAMH 7654</strain>
    </source>
</reference>
<evidence type="ECO:0000313" key="3">
    <source>
        <dbReference type="Proteomes" id="UP000002748"/>
    </source>
</evidence>
<feature type="compositionally biased region" description="Basic and acidic residues" evidence="1">
    <location>
        <begin position="135"/>
        <end position="147"/>
    </location>
</feature>
<dbReference type="HOGENOM" id="CLU_535491_0_0_1"/>
<dbReference type="KEGG" id="tasa:A1Q1_03906"/>
<comment type="caution">
    <text evidence="2">The sequence shown here is derived from an EMBL/GenBank/DDBJ whole genome shotgun (WGS) entry which is preliminary data.</text>
</comment>
<feature type="region of interest" description="Disordered" evidence="1">
    <location>
        <begin position="391"/>
        <end position="415"/>
    </location>
</feature>
<name>J6EWS5_TRIAS</name>
<accession>J6EWS5</accession>
<sequence>MLSPSTEVQYASPRKEEYSTIKLEPAPLSRRISENSSRVSDENGGGESEPRKKSVPAAPSQWLTYLEFSKFGHMESKPKFWRADRQPQASPMSANSASPTSPKPLRAPTPGAATPSTASSRMSRERQSSQTPDVEMEKLSLERKAFTEEPPSPPANAPSPDLGKAARPISQSASPPLRSPAHVLRQQPQHQNHANVLNSQSRKPKRMPQLITSLPSPRRHVSQPFSDKVYATSTQAHSAHPCHGGHSHLSPQSKSPVYGPRPASSFEYARAHGPSMHGPMSASVLSPIVRTSHRYSPYAPPPTAPPTPVRTGFILTSPTTSVKGKHLVLVSSDMAEKMRRGGVIQFQSQDGKEYHARQSEVPGVAEQTALLSQLAEGASGKTFKYQAADEAMDVEEDTSPASVASTRRGRDVREVRELRERRSPLLLSPPQVDPVVAATLAAEREYLRERERMLAVREREMAERAHILQYEREYERVYEERQRHFAAHPYYPRYAEREMRPVAHAQVGHWDSKIDHPRAGRHPIVYATRPPRSITPRGPPRSSSR</sequence>
<evidence type="ECO:0000256" key="1">
    <source>
        <dbReference type="SAM" id="MobiDB-lite"/>
    </source>
</evidence>
<dbReference type="GeneID" id="25987419"/>
<feature type="compositionally biased region" description="Low complexity" evidence="1">
    <location>
        <begin position="108"/>
        <end position="121"/>
    </location>
</feature>
<feature type="region of interest" description="Disordered" evidence="1">
    <location>
        <begin position="1"/>
        <end position="59"/>
    </location>
</feature>
<dbReference type="VEuPathDB" id="FungiDB:A1Q1_03906"/>
<dbReference type="AlphaFoldDB" id="J6EWS5"/>
<evidence type="ECO:0000313" key="2">
    <source>
        <dbReference type="EMBL" id="EJT47277.1"/>
    </source>
</evidence>
<protein>
    <submittedName>
        <fullName evidence="2">Uncharacterized protein</fullName>
    </submittedName>
</protein>
<dbReference type="RefSeq" id="XP_014177806.1">
    <property type="nucleotide sequence ID" value="XM_014322331.1"/>
</dbReference>
<dbReference type="Proteomes" id="UP000002748">
    <property type="component" value="Unassembled WGS sequence"/>
</dbReference>
<feature type="compositionally biased region" description="Polar residues" evidence="1">
    <location>
        <begin position="87"/>
        <end position="100"/>
    </location>
</feature>
<organism evidence="2 3">
    <name type="scientific">Trichosporon asahii var. asahii (strain ATCC 90039 / CBS 2479 / JCM 2466 / KCTC 7840 / NBRC 103889/ NCYC 2677 / UAMH 7654)</name>
    <name type="common">Yeast</name>
    <dbReference type="NCBI Taxonomy" id="1186058"/>
    <lineage>
        <taxon>Eukaryota</taxon>
        <taxon>Fungi</taxon>
        <taxon>Dikarya</taxon>
        <taxon>Basidiomycota</taxon>
        <taxon>Agaricomycotina</taxon>
        <taxon>Tremellomycetes</taxon>
        <taxon>Trichosporonales</taxon>
        <taxon>Trichosporonaceae</taxon>
        <taxon>Trichosporon</taxon>
    </lineage>
</organism>